<evidence type="ECO:0000313" key="1">
    <source>
        <dbReference type="EMBL" id="GAG81104.1"/>
    </source>
</evidence>
<feature type="non-terminal residue" evidence="1">
    <location>
        <position position="1"/>
    </location>
</feature>
<accession>X1AGN2</accession>
<comment type="caution">
    <text evidence="1">The sequence shown here is derived from an EMBL/GenBank/DDBJ whole genome shotgun (WGS) entry which is preliminary data.</text>
</comment>
<protein>
    <submittedName>
        <fullName evidence="1">Uncharacterized protein</fullName>
    </submittedName>
</protein>
<name>X1AGN2_9ZZZZ</name>
<proteinExistence type="predicted"/>
<sequence>KTDGKKNPQYLLVYTRFIVTIMNFSRHNTSTWVGCKSAIIPTVTVL</sequence>
<dbReference type="AlphaFoldDB" id="X1AGN2"/>
<organism evidence="1">
    <name type="scientific">marine sediment metagenome</name>
    <dbReference type="NCBI Taxonomy" id="412755"/>
    <lineage>
        <taxon>unclassified sequences</taxon>
        <taxon>metagenomes</taxon>
        <taxon>ecological metagenomes</taxon>
    </lineage>
</organism>
<gene>
    <name evidence="1" type="ORF">S01H4_23857</name>
</gene>
<reference evidence="1" key="1">
    <citation type="journal article" date="2014" name="Front. Microbiol.">
        <title>High frequency of phylogenetically diverse reductive dehalogenase-homologous genes in deep subseafloor sedimentary metagenomes.</title>
        <authorList>
            <person name="Kawai M."/>
            <person name="Futagami T."/>
            <person name="Toyoda A."/>
            <person name="Takaki Y."/>
            <person name="Nishi S."/>
            <person name="Hori S."/>
            <person name="Arai W."/>
            <person name="Tsubouchi T."/>
            <person name="Morono Y."/>
            <person name="Uchiyama I."/>
            <person name="Ito T."/>
            <person name="Fujiyama A."/>
            <person name="Inagaki F."/>
            <person name="Takami H."/>
        </authorList>
    </citation>
    <scope>NUCLEOTIDE SEQUENCE</scope>
    <source>
        <strain evidence="1">Expedition CK06-06</strain>
    </source>
</reference>
<dbReference type="EMBL" id="BART01011129">
    <property type="protein sequence ID" value="GAG81104.1"/>
    <property type="molecule type" value="Genomic_DNA"/>
</dbReference>